<dbReference type="InterPro" id="IPR012340">
    <property type="entry name" value="NA-bd_OB-fold"/>
</dbReference>
<keyword evidence="3 6" id="KW-0547">Nucleotide-binding</keyword>
<dbReference type="Gene3D" id="2.40.50.140">
    <property type="entry name" value="Nucleic acid-binding proteins"/>
    <property type="match status" value="1"/>
</dbReference>
<accession>L8WT58</accession>
<dbReference type="GO" id="GO:0016887">
    <property type="term" value="F:ATP hydrolysis activity"/>
    <property type="evidence" value="ECO:0007669"/>
    <property type="project" value="InterPro"/>
</dbReference>
<comment type="caution">
    <text evidence="9">The sequence shown here is derived from an EMBL/GenBank/DDBJ whole genome shotgun (WGS) entry which is preliminary data.</text>
</comment>
<dbReference type="CDD" id="cd19502">
    <property type="entry name" value="RecA-like_PAN_like"/>
    <property type="match status" value="1"/>
</dbReference>
<keyword evidence="2" id="KW-0963">Cytoplasm</keyword>
<dbReference type="GO" id="GO:0008540">
    <property type="term" value="C:proteasome regulatory particle, base subcomplex"/>
    <property type="evidence" value="ECO:0007669"/>
    <property type="project" value="UniProtKB-ARBA"/>
</dbReference>
<keyword evidence="4 6" id="KW-0067">ATP-binding</keyword>
<name>L8WT58_THACA</name>
<dbReference type="HOGENOM" id="CLU_000688_2_1_1"/>
<evidence type="ECO:0000313" key="9">
    <source>
        <dbReference type="EMBL" id="ELU39987.1"/>
    </source>
</evidence>
<dbReference type="AlphaFoldDB" id="L8WT58"/>
<dbReference type="PANTHER" id="PTHR23073">
    <property type="entry name" value="26S PROTEASOME REGULATORY SUBUNIT"/>
    <property type="match status" value="1"/>
</dbReference>
<comment type="similarity">
    <text evidence="1 6">Belongs to the AAA ATPase family.</text>
</comment>
<keyword evidence="10" id="KW-1185">Reference proteome</keyword>
<dbReference type="SUPFAM" id="SSF52540">
    <property type="entry name" value="P-loop containing nucleoside triphosphate hydrolases"/>
    <property type="match status" value="1"/>
</dbReference>
<dbReference type="InterPro" id="IPR003593">
    <property type="entry name" value="AAA+_ATPase"/>
</dbReference>
<dbReference type="InterPro" id="IPR003960">
    <property type="entry name" value="ATPase_AAA_CS"/>
</dbReference>
<proteinExistence type="inferred from homology"/>
<dbReference type="STRING" id="983506.L8WT58"/>
<dbReference type="InterPro" id="IPR003959">
    <property type="entry name" value="ATPase_AAA_core"/>
</dbReference>
<dbReference type="PROSITE" id="PS00674">
    <property type="entry name" value="AAA"/>
    <property type="match status" value="1"/>
</dbReference>
<dbReference type="InterPro" id="IPR050221">
    <property type="entry name" value="26S_Proteasome_ATPase"/>
</dbReference>
<evidence type="ECO:0000256" key="1">
    <source>
        <dbReference type="ARBA" id="ARBA00006914"/>
    </source>
</evidence>
<evidence type="ECO:0000256" key="2">
    <source>
        <dbReference type="ARBA" id="ARBA00022490"/>
    </source>
</evidence>
<organism evidence="9 10">
    <name type="scientific">Thanatephorus cucumeris (strain AG1-IA)</name>
    <name type="common">Rice sheath blight fungus</name>
    <name type="synonym">Rhizoctonia solani</name>
    <dbReference type="NCBI Taxonomy" id="983506"/>
    <lineage>
        <taxon>Eukaryota</taxon>
        <taxon>Fungi</taxon>
        <taxon>Dikarya</taxon>
        <taxon>Basidiomycota</taxon>
        <taxon>Agaricomycotina</taxon>
        <taxon>Agaricomycetes</taxon>
        <taxon>Cantharellales</taxon>
        <taxon>Ceratobasidiaceae</taxon>
        <taxon>Rhizoctonia</taxon>
        <taxon>Rhizoctonia solani AG-1</taxon>
    </lineage>
</organism>
<dbReference type="EMBL" id="AFRT01001549">
    <property type="protein sequence ID" value="ELU39987.1"/>
    <property type="molecule type" value="Genomic_DNA"/>
</dbReference>
<gene>
    <name evidence="9" type="ORF">AG1IA_05970</name>
</gene>
<evidence type="ECO:0000256" key="5">
    <source>
        <dbReference type="ARBA" id="ARBA00022942"/>
    </source>
</evidence>
<dbReference type="OMA" id="REPAVIF"/>
<dbReference type="FunFam" id="2.40.50.140:FF:000044">
    <property type="entry name" value="26S protease regulatory subunit 8"/>
    <property type="match status" value="1"/>
</dbReference>
<dbReference type="Proteomes" id="UP000011668">
    <property type="component" value="Unassembled WGS sequence"/>
</dbReference>
<dbReference type="InterPro" id="IPR027417">
    <property type="entry name" value="P-loop_NTPase"/>
</dbReference>
<protein>
    <submittedName>
        <fullName evidence="9">26S proteasome regulatory complex, ATPase RPT6</fullName>
    </submittedName>
</protein>
<dbReference type="SMART" id="SM00382">
    <property type="entry name" value="AAA"/>
    <property type="match status" value="1"/>
</dbReference>
<evidence type="ECO:0000256" key="3">
    <source>
        <dbReference type="ARBA" id="ARBA00022741"/>
    </source>
</evidence>
<dbReference type="Gene3D" id="1.10.8.60">
    <property type="match status" value="1"/>
</dbReference>
<dbReference type="OrthoDB" id="10255768at2759"/>
<dbReference type="FunFam" id="3.40.50.300:FF:000030">
    <property type="entry name" value="26S protease regulatory subunit 8"/>
    <property type="match status" value="1"/>
</dbReference>
<evidence type="ECO:0000256" key="4">
    <source>
        <dbReference type="ARBA" id="ARBA00022840"/>
    </source>
</evidence>
<reference evidence="9 10" key="1">
    <citation type="journal article" date="2013" name="Nat. Commun.">
        <title>The evolution and pathogenic mechanisms of the rice sheath blight pathogen.</title>
        <authorList>
            <person name="Zheng A."/>
            <person name="Lin R."/>
            <person name="Xu L."/>
            <person name="Qin P."/>
            <person name="Tang C."/>
            <person name="Ai P."/>
            <person name="Zhang D."/>
            <person name="Liu Y."/>
            <person name="Sun Z."/>
            <person name="Feng H."/>
            <person name="Wang Y."/>
            <person name="Chen Y."/>
            <person name="Liang X."/>
            <person name="Fu R."/>
            <person name="Li Q."/>
            <person name="Zhang J."/>
            <person name="Yu X."/>
            <person name="Xie Z."/>
            <person name="Ding L."/>
            <person name="Guan P."/>
            <person name="Tang J."/>
            <person name="Liang Y."/>
            <person name="Wang S."/>
            <person name="Deng Q."/>
            <person name="Li S."/>
            <person name="Zhu J."/>
            <person name="Wang L."/>
            <person name="Liu H."/>
            <person name="Li P."/>
        </authorList>
    </citation>
    <scope>NUCLEOTIDE SEQUENCE [LARGE SCALE GENOMIC DNA]</scope>
    <source>
        <strain evidence="10">AG-1 IA</strain>
    </source>
</reference>
<dbReference type="Gene3D" id="3.40.50.300">
    <property type="entry name" value="P-loop containing nucleotide triphosphate hydrolases"/>
    <property type="match status" value="1"/>
</dbReference>
<evidence type="ECO:0000259" key="8">
    <source>
        <dbReference type="SMART" id="SM00382"/>
    </source>
</evidence>
<keyword evidence="5 9" id="KW-0647">Proteasome</keyword>
<feature type="coiled-coil region" evidence="7">
    <location>
        <begin position="22"/>
        <end position="56"/>
    </location>
</feature>
<evidence type="ECO:0000313" key="10">
    <source>
        <dbReference type="Proteomes" id="UP000011668"/>
    </source>
</evidence>
<evidence type="ECO:0000256" key="6">
    <source>
        <dbReference type="RuleBase" id="RU003651"/>
    </source>
</evidence>
<evidence type="ECO:0000256" key="7">
    <source>
        <dbReference type="SAM" id="Coils"/>
    </source>
</evidence>
<feature type="domain" description="AAA+ ATPase" evidence="8">
    <location>
        <begin position="182"/>
        <end position="322"/>
    </location>
</feature>
<keyword evidence="7" id="KW-0175">Coiled coil</keyword>
<dbReference type="GO" id="GO:0005524">
    <property type="term" value="F:ATP binding"/>
    <property type="evidence" value="ECO:0007669"/>
    <property type="project" value="UniProtKB-KW"/>
</dbReference>
<dbReference type="Pfam" id="PF00004">
    <property type="entry name" value="AAA"/>
    <property type="match status" value="1"/>
</dbReference>
<sequence>MPAALGASRAGGGVKSYYQAKIEAAEHLINVKTQNLRRLEAQRNKLNARVRLLREELQLLSEPGSYVGEVVKVMGKDKVLVKVQPEGKYSKQSTEKLHCMREIDIGAITPTLRVALRSDSYQIHKILPNKVDPLVSLMMVEKVPDSTYDMVGGLDKQIKEIKEVIELPVKHPELFESLGIAQPKGVLLYGPPGTGKTLLARAVAHHTDCRFIRVSGSELVQKYIGEGSRMVRELFVMAREHAPSIIFMDEIDSIGSSRGEGGSGSGDSEVQRTMLELLNQLDGFEPTKNIKVIMATNRIDILDSALLRPGRIDRKIEFPPPGPEARVSILRIHSRKMSLQRGINLRALAEKMGQCSGAEVRGICTEAGSSFDSCKPIRKADCFDSGMYALRERRQHVTQEDFEFAVAKVRLLLSTAKSTKYLHYFPGFEEKSRR</sequence>